<keyword evidence="4" id="KW-0106">Calcium</keyword>
<dbReference type="SUPFAM" id="SSF101887">
    <property type="entry name" value="Apyrase"/>
    <property type="match status" value="1"/>
</dbReference>
<keyword evidence="6" id="KW-1133">Transmembrane helix</keyword>
<evidence type="ECO:0000256" key="6">
    <source>
        <dbReference type="SAM" id="Phobius"/>
    </source>
</evidence>
<dbReference type="PANTHER" id="PTHR13023:SF3">
    <property type="entry name" value="SOLUBLE CALCIUM-ACTIVATED NUCLEOTIDASE 1"/>
    <property type="match status" value="1"/>
</dbReference>
<evidence type="ECO:0000313" key="7">
    <source>
        <dbReference type="EMBL" id="KAJ4443033.1"/>
    </source>
</evidence>
<comment type="cofactor">
    <cofactor evidence="1">
        <name>Ca(2+)</name>
        <dbReference type="ChEBI" id="CHEBI:29108"/>
    </cofactor>
</comment>
<evidence type="ECO:0000256" key="5">
    <source>
        <dbReference type="ARBA" id="ARBA00025738"/>
    </source>
</evidence>
<reference evidence="7 8" key="1">
    <citation type="journal article" date="2022" name="Allergy">
        <title>Genome assembly and annotation of Periplaneta americana reveal a comprehensive cockroach allergen profile.</title>
        <authorList>
            <person name="Wang L."/>
            <person name="Xiong Q."/>
            <person name="Saelim N."/>
            <person name="Wang L."/>
            <person name="Nong W."/>
            <person name="Wan A.T."/>
            <person name="Shi M."/>
            <person name="Liu X."/>
            <person name="Cao Q."/>
            <person name="Hui J.H.L."/>
            <person name="Sookrung N."/>
            <person name="Leung T.F."/>
            <person name="Tungtrongchitr A."/>
            <person name="Tsui S.K.W."/>
        </authorList>
    </citation>
    <scope>NUCLEOTIDE SEQUENCE [LARGE SCALE GENOMIC DNA]</scope>
    <source>
        <strain evidence="7">PWHHKU_190912</strain>
    </source>
</reference>
<keyword evidence="6" id="KW-0812">Transmembrane</keyword>
<evidence type="ECO:0000256" key="2">
    <source>
        <dbReference type="ARBA" id="ARBA00022723"/>
    </source>
</evidence>
<evidence type="ECO:0000256" key="3">
    <source>
        <dbReference type="ARBA" id="ARBA00022801"/>
    </source>
</evidence>
<dbReference type="Pfam" id="PF06079">
    <property type="entry name" value="Apyrase"/>
    <property type="match status" value="1"/>
</dbReference>
<comment type="caution">
    <text evidence="7">The sequence shown here is derived from an EMBL/GenBank/DDBJ whole genome shotgun (WGS) entry which is preliminary data.</text>
</comment>
<dbReference type="Gene3D" id="2.120.10.100">
    <property type="entry name" value="Apyrase"/>
    <property type="match status" value="1"/>
</dbReference>
<dbReference type="Proteomes" id="UP001148838">
    <property type="component" value="Unassembled WGS sequence"/>
</dbReference>
<dbReference type="PANTHER" id="PTHR13023">
    <property type="entry name" value="APYRASE"/>
    <property type="match status" value="1"/>
</dbReference>
<proteinExistence type="inferred from homology"/>
<feature type="transmembrane region" description="Helical" evidence="6">
    <location>
        <begin position="47"/>
        <end position="66"/>
    </location>
</feature>
<dbReference type="InterPro" id="IPR009283">
    <property type="entry name" value="Apyrase"/>
</dbReference>
<evidence type="ECO:0000313" key="8">
    <source>
        <dbReference type="Proteomes" id="UP001148838"/>
    </source>
</evidence>
<gene>
    <name evidence="7" type="ORF">ANN_04683</name>
</gene>
<sequence>LTPILCYMHQDSDGGEMIMSLRDWRQAIRTPTTYRVGNRTLRIQTQFVSLVAFIGLVVLLVLYTYAVDHHSDVNVDKSNTKSYMPLVTSTTHDNYNATYPLTTPIRTPKGIQFRIGMVSDLDKESKSKTEDFTWISYFRKGYLIWNPVSNSIKVTWDSGDPIMLKSSLGESGRGMELSELIVFNGKPYVVDDRTGLVYEILDDKVVPFVMLTDGDGKMNKGFKAEWAAVKQRKLHVGGLGKEWTTNTGEAVNTHPQWIKTVSSTGEVEHYNWYHKYLAVRRSLGIEFPGYITHEAVAWSDVHDRWFFLPRRCSKESYNDVLDEARGCNVLITSDDTFTDIKVVHVGSIIPTHGFSSFKFIPGSSDQVIVALRSEENKGETATYIMGFDITGKILLPEIKIADKKYEGFEFI</sequence>
<organism evidence="7 8">
    <name type="scientific">Periplaneta americana</name>
    <name type="common">American cockroach</name>
    <name type="synonym">Blatta americana</name>
    <dbReference type="NCBI Taxonomy" id="6978"/>
    <lineage>
        <taxon>Eukaryota</taxon>
        <taxon>Metazoa</taxon>
        <taxon>Ecdysozoa</taxon>
        <taxon>Arthropoda</taxon>
        <taxon>Hexapoda</taxon>
        <taxon>Insecta</taxon>
        <taxon>Pterygota</taxon>
        <taxon>Neoptera</taxon>
        <taxon>Polyneoptera</taxon>
        <taxon>Dictyoptera</taxon>
        <taxon>Blattodea</taxon>
        <taxon>Blattoidea</taxon>
        <taxon>Blattidae</taxon>
        <taxon>Blattinae</taxon>
        <taxon>Periplaneta</taxon>
    </lineage>
</organism>
<keyword evidence="3" id="KW-0378">Hydrolase</keyword>
<keyword evidence="6" id="KW-0472">Membrane</keyword>
<protein>
    <recommendedName>
        <fullName evidence="9">Soluble calcium-activated nucleotidase 1</fullName>
    </recommendedName>
</protein>
<name>A0ABQ8T9V8_PERAM</name>
<keyword evidence="8" id="KW-1185">Reference proteome</keyword>
<keyword evidence="2" id="KW-0479">Metal-binding</keyword>
<comment type="similarity">
    <text evidence="5">Belongs to the apyrase family.</text>
</comment>
<evidence type="ECO:0000256" key="4">
    <source>
        <dbReference type="ARBA" id="ARBA00022837"/>
    </source>
</evidence>
<feature type="non-terminal residue" evidence="7">
    <location>
        <position position="1"/>
    </location>
</feature>
<accession>A0ABQ8T9V8</accession>
<dbReference type="InterPro" id="IPR036258">
    <property type="entry name" value="Apyrase_sf"/>
</dbReference>
<dbReference type="EMBL" id="JAJSOF020000013">
    <property type="protein sequence ID" value="KAJ4443033.1"/>
    <property type="molecule type" value="Genomic_DNA"/>
</dbReference>
<evidence type="ECO:0008006" key="9">
    <source>
        <dbReference type="Google" id="ProtNLM"/>
    </source>
</evidence>
<evidence type="ECO:0000256" key="1">
    <source>
        <dbReference type="ARBA" id="ARBA00001913"/>
    </source>
</evidence>